<dbReference type="NCBIfam" id="NF002060">
    <property type="entry name" value="PRK00892.1"/>
    <property type="match status" value="1"/>
</dbReference>
<dbReference type="InterPro" id="IPR001451">
    <property type="entry name" value="Hexapep"/>
</dbReference>
<keyword evidence="10" id="KW-1185">Reference proteome</keyword>
<evidence type="ECO:0000256" key="2">
    <source>
        <dbReference type="ARBA" id="ARBA00022556"/>
    </source>
</evidence>
<evidence type="ECO:0000256" key="3">
    <source>
        <dbReference type="ARBA" id="ARBA00022679"/>
    </source>
</evidence>
<gene>
    <name evidence="7 9" type="primary">lpxD</name>
    <name evidence="9" type="ORF">DAMNIGENAA_33870</name>
</gene>
<comment type="pathway">
    <text evidence="7">Bacterial outer membrane biogenesis; LPS lipid A biosynthesis.</text>
</comment>
<keyword evidence="2 7" id="KW-0441">Lipid A biosynthesis</keyword>
<dbReference type="SUPFAM" id="SSF51161">
    <property type="entry name" value="Trimeric LpxA-like enzymes"/>
    <property type="match status" value="1"/>
</dbReference>
<keyword evidence="1 7" id="KW-0444">Lipid biosynthesis</keyword>
<evidence type="ECO:0000259" key="8">
    <source>
        <dbReference type="Pfam" id="PF04613"/>
    </source>
</evidence>
<dbReference type="Pfam" id="PF04613">
    <property type="entry name" value="LpxD"/>
    <property type="match status" value="1"/>
</dbReference>
<comment type="function">
    <text evidence="7">Catalyzes the N-acylation of UDP-3-O-acylglucosamine using 3-hydroxyacyl-ACP as the acyl donor. Is involved in the biosynthesis of lipid A, a phosphorylated glycolipid that anchors the lipopolysaccharide to the outer membrane of the cell.</text>
</comment>
<evidence type="ECO:0000256" key="6">
    <source>
        <dbReference type="ARBA" id="ARBA00023315"/>
    </source>
</evidence>
<dbReference type="AlphaFoldDB" id="A0A9W6LA23"/>
<sequence>MGELAGHLRAAVKGNPEIRIEGVGSLEDACPGQLSFISDKKYLSLLSQTKASALIVSPALQDIDFPLLVCKQPYLALARVGQLFVEPPFLPPGIHDSVCLGENIQLGEDVRVGPLVQIGNHSEIGRGTRIYGGAYIGAGVSLGQDCLIYPGVTILDGCRIGNRVTIHSGTVIGADGFGFAQDEEGHHVKIPQVGIVQIDDDVEIGANCTIDRATFGRTWVQRGTKIDNLVMLAHNVVVGEHSIIVSQVGISGSTRLGKHVILAGQVGVVGHIEIGDGVRIGAKAGVSRSIKAGQDVAGIPALPHREWLRVMGNLRRLPQYKDELMDLKKKIAELEASLHRE</sequence>
<dbReference type="Proteomes" id="UP001144372">
    <property type="component" value="Unassembled WGS sequence"/>
</dbReference>
<dbReference type="Gene3D" id="3.40.1390.10">
    <property type="entry name" value="MurE/MurF, N-terminal domain"/>
    <property type="match status" value="1"/>
</dbReference>
<dbReference type="CDD" id="cd03352">
    <property type="entry name" value="LbH_LpxD"/>
    <property type="match status" value="1"/>
</dbReference>
<feature type="domain" description="UDP-3-O-[3-hydroxymyristoyl] glucosamine N-acyltransferase non-repeat region" evidence="8">
    <location>
        <begin position="18"/>
        <end position="83"/>
    </location>
</feature>
<evidence type="ECO:0000313" key="10">
    <source>
        <dbReference type="Proteomes" id="UP001144372"/>
    </source>
</evidence>
<dbReference type="Gene3D" id="2.160.10.10">
    <property type="entry name" value="Hexapeptide repeat proteins"/>
    <property type="match status" value="1"/>
</dbReference>
<dbReference type="GO" id="GO:0009245">
    <property type="term" value="P:lipid A biosynthetic process"/>
    <property type="evidence" value="ECO:0007669"/>
    <property type="project" value="UniProtKB-UniRule"/>
</dbReference>
<protein>
    <recommendedName>
        <fullName evidence="7">UDP-3-O-acylglucosamine N-acyltransferase</fullName>
        <ecNumber evidence="7">2.3.1.191</ecNumber>
    </recommendedName>
</protein>
<dbReference type="PANTHER" id="PTHR43378">
    <property type="entry name" value="UDP-3-O-ACYLGLUCOSAMINE N-ACYLTRANSFERASE"/>
    <property type="match status" value="1"/>
</dbReference>
<dbReference type="InterPro" id="IPR018357">
    <property type="entry name" value="Hexapep_transf_CS"/>
</dbReference>
<name>A0A9W6LA23_9BACT</name>
<dbReference type="PANTHER" id="PTHR43378:SF2">
    <property type="entry name" value="UDP-3-O-ACYLGLUCOSAMINE N-ACYLTRANSFERASE 1, MITOCHONDRIAL-RELATED"/>
    <property type="match status" value="1"/>
</dbReference>
<evidence type="ECO:0000256" key="1">
    <source>
        <dbReference type="ARBA" id="ARBA00022516"/>
    </source>
</evidence>
<dbReference type="EMBL" id="BSDR01000001">
    <property type="protein sequence ID" value="GLI35954.1"/>
    <property type="molecule type" value="Genomic_DNA"/>
</dbReference>
<dbReference type="InterPro" id="IPR007691">
    <property type="entry name" value="LpxD"/>
</dbReference>
<comment type="subunit">
    <text evidence="7">Homotrimer.</text>
</comment>
<dbReference type="InterPro" id="IPR011004">
    <property type="entry name" value="Trimer_LpxA-like_sf"/>
</dbReference>
<proteinExistence type="inferred from homology"/>
<evidence type="ECO:0000256" key="7">
    <source>
        <dbReference type="HAMAP-Rule" id="MF_00523"/>
    </source>
</evidence>
<dbReference type="GO" id="GO:0103118">
    <property type="term" value="F:UDP-3-O-[(3R)-3-hydroxyacyl]-glucosamine N-acyltransferase activity"/>
    <property type="evidence" value="ECO:0007669"/>
    <property type="project" value="UniProtKB-EC"/>
</dbReference>
<dbReference type="GO" id="GO:0016410">
    <property type="term" value="F:N-acyltransferase activity"/>
    <property type="evidence" value="ECO:0007669"/>
    <property type="project" value="InterPro"/>
</dbReference>
<dbReference type="InterPro" id="IPR020573">
    <property type="entry name" value="UDP_GlcNAc_AcTrfase_non-rep"/>
</dbReference>
<dbReference type="HAMAP" id="MF_00523">
    <property type="entry name" value="LpxD"/>
    <property type="match status" value="1"/>
</dbReference>
<organism evidence="9 10">
    <name type="scientific">Desulforhabdus amnigena</name>
    <dbReference type="NCBI Taxonomy" id="40218"/>
    <lineage>
        <taxon>Bacteria</taxon>
        <taxon>Pseudomonadati</taxon>
        <taxon>Thermodesulfobacteriota</taxon>
        <taxon>Syntrophobacteria</taxon>
        <taxon>Syntrophobacterales</taxon>
        <taxon>Syntrophobacteraceae</taxon>
        <taxon>Desulforhabdus</taxon>
    </lineage>
</organism>
<dbReference type="PROSITE" id="PS00101">
    <property type="entry name" value="HEXAPEP_TRANSFERASES"/>
    <property type="match status" value="1"/>
</dbReference>
<evidence type="ECO:0000256" key="4">
    <source>
        <dbReference type="ARBA" id="ARBA00022737"/>
    </source>
</evidence>
<dbReference type="EC" id="2.3.1.191" evidence="7"/>
<accession>A0A9W6LA23</accession>
<reference evidence="9" key="1">
    <citation type="submission" date="2022-12" db="EMBL/GenBank/DDBJ databases">
        <title>Reference genome sequencing for broad-spectrum identification of bacterial and archaeal isolates by mass spectrometry.</title>
        <authorList>
            <person name="Sekiguchi Y."/>
            <person name="Tourlousse D.M."/>
        </authorList>
    </citation>
    <scope>NUCLEOTIDE SEQUENCE</scope>
    <source>
        <strain evidence="9">ASRB1</strain>
    </source>
</reference>
<comment type="caution">
    <text evidence="9">The sequence shown here is derived from an EMBL/GenBank/DDBJ whole genome shotgun (WGS) entry which is preliminary data.</text>
</comment>
<feature type="active site" description="Proton acceptor" evidence="7">
    <location>
        <position position="234"/>
    </location>
</feature>
<dbReference type="GO" id="GO:0016020">
    <property type="term" value="C:membrane"/>
    <property type="evidence" value="ECO:0007669"/>
    <property type="project" value="GOC"/>
</dbReference>
<evidence type="ECO:0000256" key="5">
    <source>
        <dbReference type="ARBA" id="ARBA00023098"/>
    </source>
</evidence>
<evidence type="ECO:0000313" key="9">
    <source>
        <dbReference type="EMBL" id="GLI35954.1"/>
    </source>
</evidence>
<keyword evidence="5 7" id="KW-0443">Lipid metabolism</keyword>
<comment type="catalytic activity">
    <reaction evidence="7">
        <text>a UDP-3-O-[(3R)-3-hydroxyacyl]-alpha-D-glucosamine + a (3R)-hydroxyacyl-[ACP] = a UDP-2-N,3-O-bis[(3R)-3-hydroxyacyl]-alpha-D-glucosamine + holo-[ACP] + H(+)</text>
        <dbReference type="Rhea" id="RHEA:53836"/>
        <dbReference type="Rhea" id="RHEA-COMP:9685"/>
        <dbReference type="Rhea" id="RHEA-COMP:9945"/>
        <dbReference type="ChEBI" id="CHEBI:15378"/>
        <dbReference type="ChEBI" id="CHEBI:64479"/>
        <dbReference type="ChEBI" id="CHEBI:78827"/>
        <dbReference type="ChEBI" id="CHEBI:137740"/>
        <dbReference type="ChEBI" id="CHEBI:137748"/>
        <dbReference type="EC" id="2.3.1.191"/>
    </reaction>
</comment>
<keyword evidence="6 7" id="KW-0012">Acyltransferase</keyword>
<comment type="similarity">
    <text evidence="7">Belongs to the transferase hexapeptide repeat family. LpxD subfamily.</text>
</comment>
<keyword evidence="4 7" id="KW-0677">Repeat</keyword>
<keyword evidence="3 7" id="KW-0808">Transferase</keyword>
<dbReference type="Pfam" id="PF00132">
    <property type="entry name" value="Hexapep"/>
    <property type="match status" value="2"/>
</dbReference>
<dbReference type="NCBIfam" id="TIGR01853">
    <property type="entry name" value="lipid_A_lpxD"/>
    <property type="match status" value="1"/>
</dbReference>